<feature type="compositionally biased region" description="Low complexity" evidence="1">
    <location>
        <begin position="20"/>
        <end position="30"/>
    </location>
</feature>
<keyword evidence="2" id="KW-0812">Transmembrane</keyword>
<organism evidence="3 4">
    <name type="scientific">Streptomyces evansiae</name>
    <dbReference type="NCBI Taxonomy" id="3075535"/>
    <lineage>
        <taxon>Bacteria</taxon>
        <taxon>Bacillati</taxon>
        <taxon>Actinomycetota</taxon>
        <taxon>Actinomycetes</taxon>
        <taxon>Kitasatosporales</taxon>
        <taxon>Streptomycetaceae</taxon>
        <taxon>Streptomyces</taxon>
    </lineage>
</organism>
<feature type="transmembrane region" description="Helical" evidence="2">
    <location>
        <begin position="80"/>
        <end position="104"/>
    </location>
</feature>
<dbReference type="InterPro" id="IPR043857">
    <property type="entry name" value="DUF5819"/>
</dbReference>
<evidence type="ECO:0000256" key="1">
    <source>
        <dbReference type="SAM" id="MobiDB-lite"/>
    </source>
</evidence>
<comment type="caution">
    <text evidence="3">The sequence shown here is derived from an EMBL/GenBank/DDBJ whole genome shotgun (WGS) entry which is preliminary data.</text>
</comment>
<keyword evidence="2" id="KW-1133">Transmembrane helix</keyword>
<dbReference type="Pfam" id="PF19136">
    <property type="entry name" value="DUF5819"/>
    <property type="match status" value="1"/>
</dbReference>
<feature type="compositionally biased region" description="Low complexity" evidence="1">
    <location>
        <begin position="41"/>
        <end position="58"/>
    </location>
</feature>
<feature type="compositionally biased region" description="Acidic residues" evidence="1">
    <location>
        <begin position="1"/>
        <end position="17"/>
    </location>
</feature>
<dbReference type="Proteomes" id="UP001183610">
    <property type="component" value="Unassembled WGS sequence"/>
</dbReference>
<reference evidence="4" key="1">
    <citation type="submission" date="2023-07" db="EMBL/GenBank/DDBJ databases">
        <title>30 novel species of actinomycetes from the DSMZ collection.</title>
        <authorList>
            <person name="Nouioui I."/>
        </authorList>
    </citation>
    <scope>NUCLEOTIDE SEQUENCE [LARGE SCALE GENOMIC DNA]</scope>
    <source>
        <strain evidence="4">DSM 41979</strain>
    </source>
</reference>
<gene>
    <name evidence="3" type="ORF">RM698_28975</name>
</gene>
<evidence type="ECO:0000256" key="2">
    <source>
        <dbReference type="SAM" id="Phobius"/>
    </source>
</evidence>
<keyword evidence="4" id="KW-1185">Reference proteome</keyword>
<evidence type="ECO:0000313" key="3">
    <source>
        <dbReference type="EMBL" id="MDT0413065.1"/>
    </source>
</evidence>
<protein>
    <submittedName>
        <fullName evidence="3">DUF5819 family protein</fullName>
    </submittedName>
</protein>
<feature type="compositionally biased region" description="Basic and acidic residues" evidence="1">
    <location>
        <begin position="31"/>
        <end position="40"/>
    </location>
</feature>
<evidence type="ECO:0000313" key="4">
    <source>
        <dbReference type="Proteomes" id="UP001183610"/>
    </source>
</evidence>
<keyword evidence="2" id="KW-0472">Membrane</keyword>
<accession>A0ABU2R8W7</accession>
<sequence>MSADDGTADDGIGDDGTEAGGTPAAGGQDPRAPDPTRAAEPDAAPAPDAASAPDAVPAPDTPLPCAPATGLAALSLPFRVVGALALAAVLVLTGLHLSFLFLHVAPANTVSTRQAKAVNAWIYPEFEQNWKLFAPNPIQQNTTVQARATGLHADGTSFLTGWYDLSARDGAALHGEPLPSHTRQNVLRRAWDLYASSHDDDGRPLGTRGELSAAYLTRLATQRLERAGAGGPGAELTRIRVRARFTPVPPPPWSGEKLAGRPAYRTLDWSEAHR</sequence>
<feature type="region of interest" description="Disordered" evidence="1">
    <location>
        <begin position="1"/>
        <end position="61"/>
    </location>
</feature>
<name>A0ABU2R8W7_9ACTN</name>
<dbReference type="EMBL" id="JAVRET010000109">
    <property type="protein sequence ID" value="MDT0413065.1"/>
    <property type="molecule type" value="Genomic_DNA"/>
</dbReference>
<proteinExistence type="predicted"/>
<dbReference type="RefSeq" id="WP_010264329.1">
    <property type="nucleotide sequence ID" value="NZ_JAVRET010000109.1"/>
</dbReference>